<evidence type="ECO:0000256" key="12">
    <source>
        <dbReference type="SAM" id="Phobius"/>
    </source>
</evidence>
<dbReference type="PANTHER" id="PTHR47529">
    <property type="entry name" value="PEPTIDYL-PROLYL CIS-TRANS ISOMERASE D"/>
    <property type="match status" value="1"/>
</dbReference>
<evidence type="ECO:0000256" key="2">
    <source>
        <dbReference type="ARBA" id="ARBA00022475"/>
    </source>
</evidence>
<feature type="domain" description="PpiC" evidence="13">
    <location>
        <begin position="259"/>
        <end position="360"/>
    </location>
</feature>
<dbReference type="InterPro" id="IPR000297">
    <property type="entry name" value="PPIase_PpiC"/>
</dbReference>
<dbReference type="KEGG" id="dal:Dalk_3953"/>
<keyword evidence="3" id="KW-0997">Cell inner membrane</keyword>
<dbReference type="Pfam" id="PF13145">
    <property type="entry name" value="Rotamase_2"/>
    <property type="match status" value="1"/>
</dbReference>
<dbReference type="PROSITE" id="PS01096">
    <property type="entry name" value="PPIC_PPIASE_1"/>
    <property type="match status" value="1"/>
</dbReference>
<evidence type="ECO:0000256" key="10">
    <source>
        <dbReference type="ARBA" id="ARBA00042775"/>
    </source>
</evidence>
<evidence type="ECO:0000256" key="8">
    <source>
        <dbReference type="ARBA" id="ARBA00038408"/>
    </source>
</evidence>
<dbReference type="GO" id="GO:0005886">
    <property type="term" value="C:plasma membrane"/>
    <property type="evidence" value="ECO:0007669"/>
    <property type="project" value="UniProtKB-SubCell"/>
</dbReference>
<reference evidence="14 15" key="1">
    <citation type="journal article" date="2012" name="Environ. Microbiol.">
        <title>The genome sequence of Desulfatibacillum alkenivorans AK-01: a blueprint for anaerobic alkane oxidation.</title>
        <authorList>
            <person name="Callaghan A.V."/>
            <person name="Morris B.E."/>
            <person name="Pereira I.A."/>
            <person name="McInerney M.J."/>
            <person name="Austin R.N."/>
            <person name="Groves J.T."/>
            <person name="Kukor J.J."/>
            <person name="Suflita J.M."/>
            <person name="Young L.Y."/>
            <person name="Zylstra G.J."/>
            <person name="Wawrik B."/>
        </authorList>
    </citation>
    <scope>NUCLEOTIDE SEQUENCE [LARGE SCALE GENOMIC DNA]</scope>
    <source>
        <strain evidence="14 15">AK-01</strain>
    </source>
</reference>
<evidence type="ECO:0000256" key="4">
    <source>
        <dbReference type="ARBA" id="ARBA00022692"/>
    </source>
</evidence>
<evidence type="ECO:0000256" key="9">
    <source>
        <dbReference type="ARBA" id="ARBA00040743"/>
    </source>
</evidence>
<dbReference type="Gene3D" id="1.10.4030.10">
    <property type="entry name" value="Porin chaperone SurA, peptide-binding domain"/>
    <property type="match status" value="1"/>
</dbReference>
<dbReference type="SUPFAM" id="SSF54534">
    <property type="entry name" value="FKBP-like"/>
    <property type="match status" value="1"/>
</dbReference>
<dbReference type="HOGENOM" id="CLU_023843_1_0_7"/>
<keyword evidence="11" id="KW-0697">Rotamase</keyword>
<gene>
    <name evidence="14" type="ordered locus">Dalk_3953</name>
</gene>
<keyword evidence="4 12" id="KW-0812">Transmembrane</keyword>
<dbReference type="InterPro" id="IPR052029">
    <property type="entry name" value="PpiD_chaperone"/>
</dbReference>
<keyword evidence="11 14" id="KW-0413">Isomerase</keyword>
<dbReference type="InterPro" id="IPR046357">
    <property type="entry name" value="PPIase_dom_sf"/>
</dbReference>
<evidence type="ECO:0000256" key="5">
    <source>
        <dbReference type="ARBA" id="ARBA00022989"/>
    </source>
</evidence>
<comment type="similarity">
    <text evidence="8">Belongs to the PpiD chaperone family.</text>
</comment>
<comment type="subcellular location">
    <subcellularLocation>
        <location evidence="1">Cell inner membrane</location>
        <topology evidence="1">Single-pass type II membrane protein</topology>
        <orientation evidence="1">Periplasmic side</orientation>
    </subcellularLocation>
</comment>
<dbReference type="AlphaFoldDB" id="B8FJH0"/>
<dbReference type="Pfam" id="PF13616">
    <property type="entry name" value="Rotamase_3"/>
    <property type="match status" value="1"/>
</dbReference>
<keyword evidence="7" id="KW-0143">Chaperone</keyword>
<evidence type="ECO:0000259" key="13">
    <source>
        <dbReference type="PROSITE" id="PS50198"/>
    </source>
</evidence>
<evidence type="ECO:0000256" key="3">
    <source>
        <dbReference type="ARBA" id="ARBA00022519"/>
    </source>
</evidence>
<sequence length="624" mass="70181">MLSMMREHATSWIIKILLGIIVLVFVFSFGYSSFQNRGNRLAVVNGETISRNTFERMYKNVYDYNREKFGDSFDYDLLRQNVFDDLVDNVLLLQHARDLGMQVTEDELVQDIAQTQVFQTSSGQFDPKRYEYILSRSGVTSKDYEAEKARNMLSTKIRSYLMAMAQVSDEEARQWYNWDAKQVSMKYVLFEPSTFTDVVATEDQIQAYYDAHSADYETLPMAKVSYLYFNPKDFLKEVSIPQEEIELFYDDNLDSYYEDQQVHARHILISLAKDAPEEKAAEALKKAQEIEAKAKAGEDFAELAKEFSDGPTAKNGGDLGSFPRGRMVKPFEDAAFALNAGEISDPVRTDFGFHIIKVEEIKEARTKELSEVEDSIRSKLAADVALDEAYNAAEAAFDNLLSDMDMAKAAADAGVELKTTDYFTEQGPAGVANPQEMADEVFDMYKDSFSDVLQFDDGFYIVWMLDKKPAIIPELEEVKAKVAADVKKEVMAQAAIDKAAEFLEEVKGGKSMEDAAAAYNVTVKNTGFFKRGGYIPDLGDEPAVASAAFLADAANPYPDAPVEGVKGVFVTCVLEEKYPEADGFADQKESIKQRLLWGKRSRVLEDTLDVLRERGEVKQLIPVI</sequence>
<evidence type="ECO:0000256" key="11">
    <source>
        <dbReference type="PROSITE-ProRule" id="PRU00278"/>
    </source>
</evidence>
<dbReference type="Gene3D" id="3.10.50.40">
    <property type="match status" value="2"/>
</dbReference>
<dbReference type="RefSeq" id="WP_015948688.1">
    <property type="nucleotide sequence ID" value="NC_011768.1"/>
</dbReference>
<dbReference type="EMBL" id="CP001322">
    <property type="protein sequence ID" value="ACL05639.1"/>
    <property type="molecule type" value="Genomic_DNA"/>
</dbReference>
<evidence type="ECO:0000256" key="6">
    <source>
        <dbReference type="ARBA" id="ARBA00023136"/>
    </source>
</evidence>
<dbReference type="eggNOG" id="COG0760">
    <property type="taxonomic scope" value="Bacteria"/>
</dbReference>
<evidence type="ECO:0000256" key="1">
    <source>
        <dbReference type="ARBA" id="ARBA00004382"/>
    </source>
</evidence>
<dbReference type="Pfam" id="PF13624">
    <property type="entry name" value="SurA_N_3"/>
    <property type="match status" value="1"/>
</dbReference>
<evidence type="ECO:0000313" key="15">
    <source>
        <dbReference type="Proteomes" id="UP000000739"/>
    </source>
</evidence>
<keyword evidence="6 12" id="KW-0472">Membrane</keyword>
<dbReference type="InterPro" id="IPR023058">
    <property type="entry name" value="PPIase_PpiC_CS"/>
</dbReference>
<organism evidence="14 15">
    <name type="scientific">Desulfatibacillum aliphaticivorans</name>
    <dbReference type="NCBI Taxonomy" id="218208"/>
    <lineage>
        <taxon>Bacteria</taxon>
        <taxon>Pseudomonadati</taxon>
        <taxon>Thermodesulfobacteriota</taxon>
        <taxon>Desulfobacteria</taxon>
        <taxon>Desulfobacterales</taxon>
        <taxon>Desulfatibacillaceae</taxon>
        <taxon>Desulfatibacillum</taxon>
    </lineage>
</organism>
<dbReference type="GO" id="GO:0003755">
    <property type="term" value="F:peptidyl-prolyl cis-trans isomerase activity"/>
    <property type="evidence" value="ECO:0007669"/>
    <property type="project" value="UniProtKB-KW"/>
</dbReference>
<keyword evidence="15" id="KW-1185">Reference proteome</keyword>
<feature type="transmembrane region" description="Helical" evidence="12">
    <location>
        <begin position="12"/>
        <end position="31"/>
    </location>
</feature>
<dbReference type="SUPFAM" id="SSF109998">
    <property type="entry name" value="Triger factor/SurA peptide-binding domain-like"/>
    <property type="match status" value="1"/>
</dbReference>
<dbReference type="InterPro" id="IPR027304">
    <property type="entry name" value="Trigger_fact/SurA_dom_sf"/>
</dbReference>
<name>B8FJH0_DESAL</name>
<evidence type="ECO:0000313" key="14">
    <source>
        <dbReference type="EMBL" id="ACL05639.1"/>
    </source>
</evidence>
<proteinExistence type="inferred from homology"/>
<keyword evidence="5 12" id="KW-1133">Transmembrane helix</keyword>
<dbReference type="PANTHER" id="PTHR47529:SF1">
    <property type="entry name" value="PERIPLASMIC CHAPERONE PPID"/>
    <property type="match status" value="1"/>
</dbReference>
<dbReference type="PROSITE" id="PS50198">
    <property type="entry name" value="PPIC_PPIASE_2"/>
    <property type="match status" value="1"/>
</dbReference>
<accession>B8FJH0</accession>
<keyword evidence="2" id="KW-1003">Cell membrane</keyword>
<evidence type="ECO:0000256" key="7">
    <source>
        <dbReference type="ARBA" id="ARBA00023186"/>
    </source>
</evidence>
<protein>
    <recommendedName>
        <fullName evidence="9">Periplasmic chaperone PpiD</fullName>
    </recommendedName>
    <alternativeName>
        <fullName evidence="10">Periplasmic folding chaperone</fullName>
    </alternativeName>
</protein>
<dbReference type="Proteomes" id="UP000000739">
    <property type="component" value="Chromosome"/>
</dbReference>